<keyword evidence="3" id="KW-1185">Reference proteome</keyword>
<gene>
    <name evidence="2" type="ORF">PRZ48_011867</name>
</gene>
<keyword evidence="1" id="KW-0732">Signal</keyword>
<dbReference type="Proteomes" id="UP001305779">
    <property type="component" value="Unassembled WGS sequence"/>
</dbReference>
<comment type="caution">
    <text evidence="2">The sequence shown here is derived from an EMBL/GenBank/DDBJ whole genome shotgun (WGS) entry which is preliminary data.</text>
</comment>
<protein>
    <submittedName>
        <fullName evidence="2">Uncharacterized protein</fullName>
    </submittedName>
</protein>
<accession>A0ABR0E7L0</accession>
<evidence type="ECO:0000256" key="1">
    <source>
        <dbReference type="SAM" id="SignalP"/>
    </source>
</evidence>
<evidence type="ECO:0000313" key="3">
    <source>
        <dbReference type="Proteomes" id="UP001305779"/>
    </source>
</evidence>
<evidence type="ECO:0000313" key="2">
    <source>
        <dbReference type="EMBL" id="KAK4497416.1"/>
    </source>
</evidence>
<sequence>MRFFTAVSLPLCLGPTVLAVALPQVGNPAPSRGSTCGAKLGPIKRWEPSDDVEDSNGFEARNVSSILSERAAVGDTINVPGTNLIIQITKLGATGAVYGSNALDRVFSGLFDYFNDSPGLPEYDFCYSITHGGSVLFDQVAVRLQNQVPGSSLTDNLQGKLGPVLSALYYEFKSSGITAFSAMITRNSLVEAAFSLNEVRPT</sequence>
<organism evidence="2 3">
    <name type="scientific">Zasmidium cellare</name>
    <name type="common">Wine cellar mold</name>
    <name type="synonym">Racodium cellare</name>
    <dbReference type="NCBI Taxonomy" id="395010"/>
    <lineage>
        <taxon>Eukaryota</taxon>
        <taxon>Fungi</taxon>
        <taxon>Dikarya</taxon>
        <taxon>Ascomycota</taxon>
        <taxon>Pezizomycotina</taxon>
        <taxon>Dothideomycetes</taxon>
        <taxon>Dothideomycetidae</taxon>
        <taxon>Mycosphaerellales</taxon>
        <taxon>Mycosphaerellaceae</taxon>
        <taxon>Zasmidium</taxon>
    </lineage>
</organism>
<feature type="chain" id="PRO_5045161288" evidence="1">
    <location>
        <begin position="20"/>
        <end position="202"/>
    </location>
</feature>
<name>A0ABR0E7L0_ZASCE</name>
<dbReference type="EMBL" id="JAXOVC010000009">
    <property type="protein sequence ID" value="KAK4497416.1"/>
    <property type="molecule type" value="Genomic_DNA"/>
</dbReference>
<reference evidence="2 3" key="1">
    <citation type="journal article" date="2023" name="G3 (Bethesda)">
        <title>A chromosome-level genome assembly of Zasmidium syzygii isolated from banana leaves.</title>
        <authorList>
            <person name="van Westerhoven A.C."/>
            <person name="Mehrabi R."/>
            <person name="Talebi R."/>
            <person name="Steentjes M.B.F."/>
            <person name="Corcolon B."/>
            <person name="Chong P.A."/>
            <person name="Kema G.H.J."/>
            <person name="Seidl M.F."/>
        </authorList>
    </citation>
    <scope>NUCLEOTIDE SEQUENCE [LARGE SCALE GENOMIC DNA]</scope>
    <source>
        <strain evidence="2 3">P124</strain>
    </source>
</reference>
<feature type="signal peptide" evidence="1">
    <location>
        <begin position="1"/>
        <end position="19"/>
    </location>
</feature>
<proteinExistence type="predicted"/>